<keyword evidence="1" id="KW-0805">Transcription regulation</keyword>
<evidence type="ECO:0000259" key="6">
    <source>
        <dbReference type="PROSITE" id="PS50977"/>
    </source>
</evidence>
<dbReference type="GO" id="GO:0000976">
    <property type="term" value="F:transcription cis-regulatory region binding"/>
    <property type="evidence" value="ECO:0007669"/>
    <property type="project" value="TreeGrafter"/>
</dbReference>
<dbReference type="Proteomes" id="UP000466681">
    <property type="component" value="Chromosome"/>
</dbReference>
<dbReference type="InterPro" id="IPR050109">
    <property type="entry name" value="HTH-type_TetR-like_transc_reg"/>
</dbReference>
<evidence type="ECO:0000256" key="3">
    <source>
        <dbReference type="ARBA" id="ARBA00023163"/>
    </source>
</evidence>
<dbReference type="InterPro" id="IPR036271">
    <property type="entry name" value="Tet_transcr_reg_TetR-rel_C_sf"/>
</dbReference>
<dbReference type="EMBL" id="AP022560">
    <property type="protein sequence ID" value="BBW99687.1"/>
    <property type="molecule type" value="Genomic_DNA"/>
</dbReference>
<evidence type="ECO:0000256" key="1">
    <source>
        <dbReference type="ARBA" id="ARBA00023015"/>
    </source>
</evidence>
<sequence>MEADRPLRKDAERNRQRILAAARDLFATRGLEPNLNDIAHHAGVGVGTIYRRFSTKEELLEALFEDAMHQLADLAEEALRQPDSWQGFSWYMERMCEMTATDRGAREIAFSKAYAGERVRAAQERLKPLLAQLVERAQADGHLRADMAPTDMPICGLLSGTVTEFAGHVGGDLWRRYVGLLLDGMRQRDDQEPLPVAALDSDQLDGAMSTWEPAGPCSRMRPSATD</sequence>
<dbReference type="SUPFAM" id="SSF48498">
    <property type="entry name" value="Tetracyclin repressor-like, C-terminal domain"/>
    <property type="match status" value="1"/>
</dbReference>
<keyword evidence="2 4" id="KW-0238">DNA-binding</keyword>
<feature type="DNA-binding region" description="H-T-H motif" evidence="4">
    <location>
        <begin position="34"/>
        <end position="53"/>
    </location>
</feature>
<dbReference type="Pfam" id="PF21597">
    <property type="entry name" value="TetR_C_43"/>
    <property type="match status" value="1"/>
</dbReference>
<dbReference type="InterPro" id="IPR009057">
    <property type="entry name" value="Homeodomain-like_sf"/>
</dbReference>
<dbReference type="PANTHER" id="PTHR30055">
    <property type="entry name" value="HTH-TYPE TRANSCRIPTIONAL REGULATOR RUTR"/>
    <property type="match status" value="1"/>
</dbReference>
<evidence type="ECO:0000313" key="8">
    <source>
        <dbReference type="Proteomes" id="UP000466681"/>
    </source>
</evidence>
<proteinExistence type="predicted"/>
<evidence type="ECO:0000256" key="5">
    <source>
        <dbReference type="SAM" id="MobiDB-lite"/>
    </source>
</evidence>
<dbReference type="GO" id="GO:0003700">
    <property type="term" value="F:DNA-binding transcription factor activity"/>
    <property type="evidence" value="ECO:0007669"/>
    <property type="project" value="TreeGrafter"/>
</dbReference>
<dbReference type="KEGG" id="mmor:MMOR_06240"/>
<dbReference type="PRINTS" id="PR00455">
    <property type="entry name" value="HTHTETR"/>
</dbReference>
<evidence type="ECO:0000313" key="7">
    <source>
        <dbReference type="EMBL" id="BBW99687.1"/>
    </source>
</evidence>
<dbReference type="Pfam" id="PF00440">
    <property type="entry name" value="TetR_N"/>
    <property type="match status" value="1"/>
</dbReference>
<dbReference type="InterPro" id="IPR049445">
    <property type="entry name" value="TetR_SbtR-like_C"/>
</dbReference>
<dbReference type="Gene3D" id="1.10.357.10">
    <property type="entry name" value="Tetracycline Repressor, domain 2"/>
    <property type="match status" value="1"/>
</dbReference>
<dbReference type="InterPro" id="IPR001647">
    <property type="entry name" value="HTH_TetR"/>
</dbReference>
<dbReference type="AlphaFoldDB" id="A0AAD1M442"/>
<evidence type="ECO:0000256" key="2">
    <source>
        <dbReference type="ARBA" id="ARBA00023125"/>
    </source>
</evidence>
<feature type="region of interest" description="Disordered" evidence="5">
    <location>
        <begin position="200"/>
        <end position="226"/>
    </location>
</feature>
<accession>A0AAD1M442</accession>
<dbReference type="PROSITE" id="PS50977">
    <property type="entry name" value="HTH_TETR_2"/>
    <property type="match status" value="1"/>
</dbReference>
<name>A0AAD1M442_9MYCO</name>
<keyword evidence="3" id="KW-0804">Transcription</keyword>
<keyword evidence="8" id="KW-1185">Reference proteome</keyword>
<reference evidence="7 8" key="1">
    <citation type="journal article" date="2019" name="Emerg. Microbes Infect.">
        <title>Comprehensive subspecies identification of 175 nontuberculous mycobacteria species based on 7547 genomic profiles.</title>
        <authorList>
            <person name="Matsumoto Y."/>
            <person name="Kinjo T."/>
            <person name="Motooka D."/>
            <person name="Nabeya D."/>
            <person name="Jung N."/>
            <person name="Uechi K."/>
            <person name="Horii T."/>
            <person name="Iida T."/>
            <person name="Fujita J."/>
            <person name="Nakamura S."/>
        </authorList>
    </citation>
    <scope>NUCLEOTIDE SEQUENCE [LARGE SCALE GENOMIC DNA]</scope>
    <source>
        <strain evidence="7 8">JCM 6375</strain>
    </source>
</reference>
<evidence type="ECO:0000256" key="4">
    <source>
        <dbReference type="PROSITE-ProRule" id="PRU00335"/>
    </source>
</evidence>
<organism evidence="7 8">
    <name type="scientific">Mycolicibacterium moriokaense</name>
    <dbReference type="NCBI Taxonomy" id="39691"/>
    <lineage>
        <taxon>Bacteria</taxon>
        <taxon>Bacillati</taxon>
        <taxon>Actinomycetota</taxon>
        <taxon>Actinomycetes</taxon>
        <taxon>Mycobacteriales</taxon>
        <taxon>Mycobacteriaceae</taxon>
        <taxon>Mycolicibacterium</taxon>
    </lineage>
</organism>
<dbReference type="PANTHER" id="PTHR30055:SF234">
    <property type="entry name" value="HTH-TYPE TRANSCRIPTIONAL REGULATOR BETI"/>
    <property type="match status" value="1"/>
</dbReference>
<dbReference type="SUPFAM" id="SSF46689">
    <property type="entry name" value="Homeodomain-like"/>
    <property type="match status" value="1"/>
</dbReference>
<gene>
    <name evidence="7" type="ORF">MMOR_06240</name>
</gene>
<protein>
    <submittedName>
        <fullName evidence="7">TetR family transcriptional regulator</fullName>
    </submittedName>
</protein>
<feature type="domain" description="HTH tetR-type" evidence="6">
    <location>
        <begin position="12"/>
        <end position="71"/>
    </location>
</feature>